<dbReference type="OrthoDB" id="9816160at2"/>
<dbReference type="InterPro" id="IPR044651">
    <property type="entry name" value="OTSB-like"/>
</dbReference>
<dbReference type="GO" id="GO:0004805">
    <property type="term" value="F:trehalose-phosphatase activity"/>
    <property type="evidence" value="ECO:0007669"/>
    <property type="project" value="UniProtKB-EC"/>
</dbReference>
<dbReference type="Pfam" id="PF02358">
    <property type="entry name" value="Trehalose_PPase"/>
    <property type="match status" value="1"/>
</dbReference>
<keyword evidence="3" id="KW-0479">Metal-binding</keyword>
<organism evidence="4 5">
    <name type="scientific">Actinotalea fermentans</name>
    <dbReference type="NCBI Taxonomy" id="43671"/>
    <lineage>
        <taxon>Bacteria</taxon>
        <taxon>Bacillati</taxon>
        <taxon>Actinomycetota</taxon>
        <taxon>Actinomycetes</taxon>
        <taxon>Micrococcales</taxon>
        <taxon>Cellulomonadaceae</taxon>
        <taxon>Actinotalea</taxon>
    </lineage>
</organism>
<keyword evidence="3" id="KW-0460">Magnesium</keyword>
<dbReference type="Gene3D" id="3.40.50.1000">
    <property type="entry name" value="HAD superfamily/HAD-like"/>
    <property type="match status" value="1"/>
</dbReference>
<dbReference type="InterPro" id="IPR003337">
    <property type="entry name" value="Trehalose_PPase"/>
</dbReference>
<accession>A0A511YXQ4</accession>
<gene>
    <name evidence="4" type="ORF">AFE02nite_17050</name>
</gene>
<dbReference type="AlphaFoldDB" id="A0A511YXQ4"/>
<comment type="cofactor">
    <cofactor evidence="3">
        <name>Mg(2+)</name>
        <dbReference type="ChEBI" id="CHEBI:18420"/>
    </cofactor>
</comment>
<comment type="catalytic activity">
    <reaction evidence="3">
        <text>alpha,alpha-trehalose 6-phosphate + H2O = alpha,alpha-trehalose + phosphate</text>
        <dbReference type="Rhea" id="RHEA:23420"/>
        <dbReference type="ChEBI" id="CHEBI:15377"/>
        <dbReference type="ChEBI" id="CHEBI:16551"/>
        <dbReference type="ChEBI" id="CHEBI:43474"/>
        <dbReference type="ChEBI" id="CHEBI:58429"/>
        <dbReference type="EC" id="3.1.3.12"/>
    </reaction>
</comment>
<dbReference type="Proteomes" id="UP000321484">
    <property type="component" value="Unassembled WGS sequence"/>
</dbReference>
<sequence>MTTPGPVTSEVLHELAAGVRRGATLVALDFDGVLAPLVDDPAESRALPASSAALAHLAAASVPLALVSGRALEDLWVVARPPVGAHLVGGHGAEHGHATADGLVREPLALPPEAARTLEELAAALEALVAGTTARVEHKPASVVLHTRTAAPDDAARLTRAAASAGHDAGVDVLAGKDVVELSVLDVSKGEALRGLRDRLGVAQVFYAGDDVTDERAFAALEPQDVTVKVGPGPTAARHRVADPAAVAALLSDLAALVAAPPAAP</sequence>
<comment type="pathway">
    <text evidence="3">Glycan biosynthesis; trehalose biosynthesis.</text>
</comment>
<keyword evidence="1 3" id="KW-0378">Hydrolase</keyword>
<evidence type="ECO:0000313" key="4">
    <source>
        <dbReference type="EMBL" id="GEN79971.1"/>
    </source>
</evidence>
<dbReference type="EC" id="3.1.3.12" evidence="3"/>
<dbReference type="InterPro" id="IPR023214">
    <property type="entry name" value="HAD_sf"/>
</dbReference>
<protein>
    <recommendedName>
        <fullName evidence="3">Trehalose 6-phosphate phosphatase</fullName>
        <ecNumber evidence="3">3.1.3.12</ecNumber>
    </recommendedName>
</protein>
<evidence type="ECO:0000256" key="2">
    <source>
        <dbReference type="ARBA" id="ARBA00024179"/>
    </source>
</evidence>
<dbReference type="Gene3D" id="3.30.70.1020">
    <property type="entry name" value="Trehalose-6-phosphate phosphatase related protein, domain 2"/>
    <property type="match status" value="1"/>
</dbReference>
<dbReference type="SUPFAM" id="SSF56784">
    <property type="entry name" value="HAD-like"/>
    <property type="match status" value="1"/>
</dbReference>
<dbReference type="PANTHER" id="PTHR43768">
    <property type="entry name" value="TREHALOSE 6-PHOSPHATE PHOSPHATASE"/>
    <property type="match status" value="1"/>
</dbReference>
<dbReference type="InterPro" id="IPR036412">
    <property type="entry name" value="HAD-like_sf"/>
</dbReference>
<reference evidence="4 5" key="1">
    <citation type="submission" date="2019-07" db="EMBL/GenBank/DDBJ databases">
        <title>Whole genome shotgun sequence of Actinotalea fermentans NBRC 105374.</title>
        <authorList>
            <person name="Hosoyama A."/>
            <person name="Uohara A."/>
            <person name="Ohji S."/>
            <person name="Ichikawa N."/>
        </authorList>
    </citation>
    <scope>NUCLEOTIDE SEQUENCE [LARGE SCALE GENOMIC DNA]</scope>
    <source>
        <strain evidence="4 5">NBRC 105374</strain>
    </source>
</reference>
<proteinExistence type="inferred from homology"/>
<dbReference type="NCBIfam" id="TIGR00685">
    <property type="entry name" value="T6PP"/>
    <property type="match status" value="1"/>
</dbReference>
<dbReference type="PANTHER" id="PTHR43768:SF3">
    <property type="entry name" value="TREHALOSE 6-PHOSPHATE PHOSPHATASE"/>
    <property type="match status" value="1"/>
</dbReference>
<evidence type="ECO:0000313" key="5">
    <source>
        <dbReference type="Proteomes" id="UP000321484"/>
    </source>
</evidence>
<dbReference type="GO" id="GO:0005992">
    <property type="term" value="P:trehalose biosynthetic process"/>
    <property type="evidence" value="ECO:0007669"/>
    <property type="project" value="UniProtKB-UniPathway"/>
</dbReference>
<evidence type="ECO:0000256" key="1">
    <source>
        <dbReference type="ARBA" id="ARBA00022801"/>
    </source>
</evidence>
<comment type="function">
    <text evidence="2 3">Removes the phosphate from trehalose 6-phosphate to produce free trehalose.</text>
</comment>
<dbReference type="RefSeq" id="WP_146819443.1">
    <property type="nucleotide sequence ID" value="NZ_BJYK01000004.1"/>
</dbReference>
<evidence type="ECO:0000256" key="3">
    <source>
        <dbReference type="RuleBase" id="RU361117"/>
    </source>
</evidence>
<name>A0A511YXQ4_9CELL</name>
<comment type="caution">
    <text evidence="4">The sequence shown here is derived from an EMBL/GenBank/DDBJ whole genome shotgun (WGS) entry which is preliminary data.</text>
</comment>
<comment type="similarity">
    <text evidence="3">Belongs to the trehalose phosphatase family.</text>
</comment>
<dbReference type="EMBL" id="BJYK01000004">
    <property type="protein sequence ID" value="GEN79971.1"/>
    <property type="molecule type" value="Genomic_DNA"/>
</dbReference>
<dbReference type="UniPathway" id="UPA00299"/>
<keyword evidence="5" id="KW-1185">Reference proteome</keyword>
<dbReference type="GO" id="GO:0046872">
    <property type="term" value="F:metal ion binding"/>
    <property type="evidence" value="ECO:0007669"/>
    <property type="project" value="UniProtKB-KW"/>
</dbReference>